<dbReference type="GO" id="GO:0036503">
    <property type="term" value="P:ERAD pathway"/>
    <property type="evidence" value="ECO:0007669"/>
    <property type="project" value="TreeGrafter"/>
</dbReference>
<evidence type="ECO:0000313" key="2">
    <source>
        <dbReference type="EMBL" id="KAK3089494.1"/>
    </source>
</evidence>
<dbReference type="PANTHER" id="PTHR43539:SF23">
    <property type="entry name" value="FAD-DEPENDENT OXIDOREDUCTASE DOMAIN-CONTAINING PROTEIN 2"/>
    <property type="match status" value="1"/>
</dbReference>
<dbReference type="SUPFAM" id="SSF51905">
    <property type="entry name" value="FAD/NAD(P)-binding domain"/>
    <property type="match status" value="1"/>
</dbReference>
<dbReference type="InterPro" id="IPR036188">
    <property type="entry name" value="FAD/NAD-bd_sf"/>
</dbReference>
<dbReference type="Pfam" id="PF13738">
    <property type="entry name" value="Pyr_redox_3"/>
    <property type="match status" value="1"/>
</dbReference>
<dbReference type="PANTHER" id="PTHR43539">
    <property type="entry name" value="FLAVIN-BINDING MONOOXYGENASE-LIKE PROTEIN (AFU_ORTHOLOGUE AFUA_4G09220)"/>
    <property type="match status" value="1"/>
</dbReference>
<dbReference type="Gene3D" id="3.50.50.60">
    <property type="entry name" value="FAD/NAD(P)-binding domain"/>
    <property type="match status" value="2"/>
</dbReference>
<dbReference type="GO" id="GO:0050660">
    <property type="term" value="F:flavin adenine dinucleotide binding"/>
    <property type="evidence" value="ECO:0007669"/>
    <property type="project" value="TreeGrafter"/>
</dbReference>
<dbReference type="InterPro" id="IPR050982">
    <property type="entry name" value="Auxin_biosynth/cation_transpt"/>
</dbReference>
<evidence type="ECO:0000313" key="3">
    <source>
        <dbReference type="Proteomes" id="UP001186944"/>
    </source>
</evidence>
<gene>
    <name evidence="2" type="ORF">FSP39_004045</name>
</gene>
<dbReference type="Proteomes" id="UP001186944">
    <property type="component" value="Unassembled WGS sequence"/>
</dbReference>
<dbReference type="EMBL" id="VSWD01000010">
    <property type="protein sequence ID" value="KAK3089494.1"/>
    <property type="molecule type" value="Genomic_DNA"/>
</dbReference>
<keyword evidence="1" id="KW-0560">Oxidoreductase</keyword>
<protein>
    <submittedName>
        <fullName evidence="2">Uncharacterized protein</fullName>
    </submittedName>
</protein>
<evidence type="ECO:0000256" key="1">
    <source>
        <dbReference type="ARBA" id="ARBA00023002"/>
    </source>
</evidence>
<sequence>MTSWTDGYHEYCIIGAGPAGLQMGYYLQRDKRDYVIYEQSDKAGSFFKKYPRHRKLISINKVNTGSNNKEFNMRHDWNSLLSDDDRMLFKQFSREMFPHADVMTRYLQTFASHFDLNIQYNTQISDIESIMATGGSTSYFRMKNQEQETLTCRIVIIATGLWLPNIPRIPGINLTEGYEDISTDPEQYNAKSVLILGRGNSAFETADAMYDRTNFIHMVGRNRIRLAWETHYVGDLRAVNNGLLDTYQLKSLDGLLEYDLSDYKVVKKHGKLFLEENVQQERHLAEEYDNDPLLMPYDKIIRCLGFKFDKSIFRNESSVEMNSGRASKYPVIDHDYRSPSVDGLYYAGTIAHSLDYRLSAGGFIHGFRYSVKRTNEAAGIYQMYSVLGDIIIVDKDRGTFAYYEEYPIQLLHKFTEVTGANVTNKGVFVITLQYGQTFKGPKEDVFRVDRAATSPRFGHLSNFLHPVIYFYKAMPDDNKMTSRKKRELLPKPDGLHHMVEDFNTDWSRPVTHVIPLRAFIGSMLNVSLAGFSQNECFLFSLSYDSLPQRCLEYLSTCSKI</sequence>
<accession>A0AA88XYK7</accession>
<dbReference type="GO" id="GO:0004497">
    <property type="term" value="F:monooxygenase activity"/>
    <property type="evidence" value="ECO:0007669"/>
    <property type="project" value="TreeGrafter"/>
</dbReference>
<proteinExistence type="predicted"/>
<name>A0AA88XYK7_PINIB</name>
<comment type="caution">
    <text evidence="2">The sequence shown here is derived from an EMBL/GenBank/DDBJ whole genome shotgun (WGS) entry which is preliminary data.</text>
</comment>
<dbReference type="FunFam" id="3.50.50.60:FF:000300">
    <property type="entry name" value="FAD-dependent oxidoreductase domain-containing 2"/>
    <property type="match status" value="1"/>
</dbReference>
<reference evidence="2" key="1">
    <citation type="submission" date="2019-08" db="EMBL/GenBank/DDBJ databases">
        <title>The improved chromosome-level genome for the pearl oyster Pinctada fucata martensii using PacBio sequencing and Hi-C.</title>
        <authorList>
            <person name="Zheng Z."/>
        </authorList>
    </citation>
    <scope>NUCLEOTIDE SEQUENCE</scope>
    <source>
        <strain evidence="2">ZZ-2019</strain>
        <tissue evidence="2">Adductor muscle</tissue>
    </source>
</reference>
<dbReference type="GO" id="GO:0005788">
    <property type="term" value="C:endoplasmic reticulum lumen"/>
    <property type="evidence" value="ECO:0007669"/>
    <property type="project" value="TreeGrafter"/>
</dbReference>
<dbReference type="AlphaFoldDB" id="A0AA88XYK7"/>
<keyword evidence="3" id="KW-1185">Reference proteome</keyword>
<organism evidence="2 3">
    <name type="scientific">Pinctada imbricata</name>
    <name type="common">Atlantic pearl-oyster</name>
    <name type="synonym">Pinctada martensii</name>
    <dbReference type="NCBI Taxonomy" id="66713"/>
    <lineage>
        <taxon>Eukaryota</taxon>
        <taxon>Metazoa</taxon>
        <taxon>Spiralia</taxon>
        <taxon>Lophotrochozoa</taxon>
        <taxon>Mollusca</taxon>
        <taxon>Bivalvia</taxon>
        <taxon>Autobranchia</taxon>
        <taxon>Pteriomorphia</taxon>
        <taxon>Pterioida</taxon>
        <taxon>Pterioidea</taxon>
        <taxon>Pteriidae</taxon>
        <taxon>Pinctada</taxon>
    </lineage>
</organism>
<dbReference type="PRINTS" id="PR00368">
    <property type="entry name" value="FADPNR"/>
</dbReference>